<dbReference type="SMART" id="SM00248">
    <property type="entry name" value="ANK"/>
    <property type="match status" value="6"/>
</dbReference>
<dbReference type="InterPro" id="IPR002110">
    <property type="entry name" value="Ankyrin_rpt"/>
</dbReference>
<proteinExistence type="predicted"/>
<keyword evidence="1" id="KW-0677">Repeat</keyword>
<gene>
    <name evidence="5" type="ORF">ANN_00197</name>
</gene>
<reference evidence="5 6" key="1">
    <citation type="journal article" date="2022" name="Allergy">
        <title>Genome assembly and annotation of Periplaneta americana reveal a comprehensive cockroach allergen profile.</title>
        <authorList>
            <person name="Wang L."/>
            <person name="Xiong Q."/>
            <person name="Saelim N."/>
            <person name="Wang L."/>
            <person name="Nong W."/>
            <person name="Wan A.T."/>
            <person name="Shi M."/>
            <person name="Liu X."/>
            <person name="Cao Q."/>
            <person name="Hui J.H.L."/>
            <person name="Sookrung N."/>
            <person name="Leung T.F."/>
            <person name="Tungtrongchitr A."/>
            <person name="Tsui S.K.W."/>
        </authorList>
    </citation>
    <scope>NUCLEOTIDE SEQUENCE [LARGE SCALE GENOMIC DNA]</scope>
    <source>
        <strain evidence="5">PWHHKU_190912</strain>
    </source>
</reference>
<dbReference type="Pfam" id="PF05729">
    <property type="entry name" value="NACHT"/>
    <property type="match status" value="1"/>
</dbReference>
<name>A0ABQ8TRR6_PERAM</name>
<keyword evidence="6" id="KW-1185">Reference proteome</keyword>
<organism evidence="5 6">
    <name type="scientific">Periplaneta americana</name>
    <name type="common">American cockroach</name>
    <name type="synonym">Blatta americana</name>
    <dbReference type="NCBI Taxonomy" id="6978"/>
    <lineage>
        <taxon>Eukaryota</taxon>
        <taxon>Metazoa</taxon>
        <taxon>Ecdysozoa</taxon>
        <taxon>Arthropoda</taxon>
        <taxon>Hexapoda</taxon>
        <taxon>Insecta</taxon>
        <taxon>Pterygota</taxon>
        <taxon>Neoptera</taxon>
        <taxon>Polyneoptera</taxon>
        <taxon>Dictyoptera</taxon>
        <taxon>Blattodea</taxon>
        <taxon>Blattoidea</taxon>
        <taxon>Blattidae</taxon>
        <taxon>Blattinae</taxon>
        <taxon>Periplaneta</taxon>
    </lineage>
</organism>
<accession>A0ABQ8TRR6</accession>
<protein>
    <recommendedName>
        <fullName evidence="4">NACHT domain-containing protein</fullName>
    </recommendedName>
</protein>
<dbReference type="Pfam" id="PF00023">
    <property type="entry name" value="Ank"/>
    <property type="match status" value="1"/>
</dbReference>
<dbReference type="InterPro" id="IPR036770">
    <property type="entry name" value="Ankyrin_rpt-contain_sf"/>
</dbReference>
<evidence type="ECO:0000256" key="2">
    <source>
        <dbReference type="ARBA" id="ARBA00023043"/>
    </source>
</evidence>
<dbReference type="InterPro" id="IPR007111">
    <property type="entry name" value="NACHT_NTPase"/>
</dbReference>
<dbReference type="InterPro" id="IPR050663">
    <property type="entry name" value="Ankyrin-SOCS_Box"/>
</dbReference>
<evidence type="ECO:0000256" key="1">
    <source>
        <dbReference type="ARBA" id="ARBA00022737"/>
    </source>
</evidence>
<dbReference type="Gene3D" id="1.25.40.20">
    <property type="entry name" value="Ankyrin repeat-containing domain"/>
    <property type="match status" value="2"/>
</dbReference>
<dbReference type="InterPro" id="IPR003593">
    <property type="entry name" value="AAA+_ATPase"/>
</dbReference>
<evidence type="ECO:0000313" key="6">
    <source>
        <dbReference type="Proteomes" id="UP001148838"/>
    </source>
</evidence>
<dbReference type="PANTHER" id="PTHR24193:SF121">
    <property type="entry name" value="ADA2A-CONTAINING COMPLEX COMPONENT 3, ISOFORM D"/>
    <property type="match status" value="1"/>
</dbReference>
<dbReference type="Proteomes" id="UP001148838">
    <property type="component" value="Unassembled WGS sequence"/>
</dbReference>
<dbReference type="SUPFAM" id="SSF48403">
    <property type="entry name" value="Ankyrin repeat"/>
    <property type="match status" value="1"/>
</dbReference>
<dbReference type="Gene3D" id="3.40.50.300">
    <property type="entry name" value="P-loop containing nucleotide triphosphate hydrolases"/>
    <property type="match status" value="1"/>
</dbReference>
<evidence type="ECO:0000313" key="5">
    <source>
        <dbReference type="EMBL" id="KAJ4448806.1"/>
    </source>
</evidence>
<sequence length="1465" mass="169944">MCRNFVPQEFFYITALQHQQLIYKKRKGFADGAGLQYEIKITALLFLRALKHTQHFRIATNLEEAGAFDDIVIAYKSEKSETWRTSFIQLKHKISERLITMHSLLDLKSKGDFRLSKYCNSYNEIKGQFQISNKEHPVFGGDFNDSEYVIFTNAKMDPNLSKRLGQSQCAIQTLLKPSTDTGYAFSFSETSDKDIYQYLEDLLKLKELLHSMDLKTIPEKEVENKIDQLKTSVSQRLSRTLELGKKRRELESIKSELQNLADCGEFLSKISFFVEQPTEEEIDEVMEEEIYNYFRTSEVDTKNIWKALYEKISQWWKKENTYLTETEIFWQELIEERLLTLSKGKKDEMNNLGIQMQKNLLPLPNIPQINITTKSTMLTCMKVCQTLEEPHIVIGLKSLLHSTEEVMSVWPSKWCTILIVDCELEMNVDFQHIVHSNGRLIVVSRVSINNGSCLNDKIDFSHFYLTKPKMINFQGFEVDLECMLTENRKTTMNDDVLVQILTSKEDIKIGQSLLIEMDKFIPRTLKTHILIQRDILTGDKCNEVLAISGMTKEDVEETGLSLRWGVGTIEHPYYENYCKIVAFDTGNYDRLRTVLNENKNTLKATIEIDPNVCKFVIIRDHKEFKLLCDMCHNVLWVEMREDKGLELRGTKGDITMIQKYVDYSEDVRYSQSQMATIPSKVILITAESGMGKSTLVSQLCYILKEKHPTMWVIPVILNDHTHLLYTCLDGEISRDTIKELLVSSANARESTLGEHLFDTAMDDMSNIVVLLDGVDEISPTYTRLVCSLINRMVKMGTSQIWITSRPEMKKLLEKELAAVSYTLLPFSFEDQLLFLQNYWTHKDPLIGEEVAKKFAKILIELTNRNLLDEDSQFLGIPLHAIMMAENFLKDLRTFDVSGLANISQEINLIKLFRQFVEFKYNTYFKEKMKMDPTNATNILKCKEYVDKFDIIHITYSLAILIPESQKSMLMPKRIWTNVTSPMDKIKIENIGIIDVIANNEPHFIHRSFAEYFCALWLMRNYKQNKEFLRKCFCQPELHVMLRMLNYMISESRELHIAVLNNDMHKVSKLLDERIYVDLQDKYGRSALHLASFYDHRDIAEELLKNGANMCMRDILKFDALDYCDRNKSWATADLLLRHRQETGLRKRVELVLLKQNITDSEYGVSASLESAEKGYTELARYIQNNGLDLKNTVLNSSMQTALHIAILNENYGIIDIILDRTMKLNNVKAMWRFLTRQTEDCILEGVNKKDAREYTPFMYACEKGQVSVAEQLLYHGADINSSGMSVFLVLRLLCCFLPYVSSSVIAEDNEATAKILRHEETIYTDIPYWTSNITEQSELDVKKMLHDIVEVIALQEKTLNSLLSTVTNGNQSEEQIVMNRKEVFPELLFDLKLLHEEESLITHPNRSHSAEVGNNVTEEYEKYLRIIRDKTQHMDHMVNILEIHLQLFEPDVGLAKETKQNKTKQ</sequence>
<feature type="repeat" description="ANK" evidence="3">
    <location>
        <begin position="1082"/>
        <end position="1114"/>
    </location>
</feature>
<evidence type="ECO:0000259" key="4">
    <source>
        <dbReference type="PROSITE" id="PS50837"/>
    </source>
</evidence>
<feature type="domain" description="NACHT" evidence="4">
    <location>
        <begin position="680"/>
        <end position="806"/>
    </location>
</feature>
<dbReference type="PROSITE" id="PS50297">
    <property type="entry name" value="ANK_REP_REGION"/>
    <property type="match status" value="2"/>
</dbReference>
<keyword evidence="2 3" id="KW-0040">ANK repeat</keyword>
<dbReference type="SUPFAM" id="SSF52540">
    <property type="entry name" value="P-loop containing nucleoside triphosphate hydrolases"/>
    <property type="match status" value="1"/>
</dbReference>
<dbReference type="PANTHER" id="PTHR24193">
    <property type="entry name" value="ANKYRIN REPEAT PROTEIN"/>
    <property type="match status" value="1"/>
</dbReference>
<evidence type="ECO:0000256" key="3">
    <source>
        <dbReference type="PROSITE-ProRule" id="PRU00023"/>
    </source>
</evidence>
<dbReference type="EMBL" id="JAJSOF020000003">
    <property type="protein sequence ID" value="KAJ4448806.1"/>
    <property type="molecule type" value="Genomic_DNA"/>
</dbReference>
<dbReference type="InterPro" id="IPR027417">
    <property type="entry name" value="P-loop_NTPase"/>
</dbReference>
<dbReference type="Pfam" id="PF12796">
    <property type="entry name" value="Ank_2"/>
    <property type="match status" value="1"/>
</dbReference>
<feature type="repeat" description="ANK" evidence="3">
    <location>
        <begin position="1252"/>
        <end position="1284"/>
    </location>
</feature>
<dbReference type="PROSITE" id="PS50088">
    <property type="entry name" value="ANK_REPEAT"/>
    <property type="match status" value="2"/>
</dbReference>
<comment type="caution">
    <text evidence="5">The sequence shown here is derived from an EMBL/GenBank/DDBJ whole genome shotgun (WGS) entry which is preliminary data.</text>
</comment>
<dbReference type="SMART" id="SM00382">
    <property type="entry name" value="AAA"/>
    <property type="match status" value="1"/>
</dbReference>
<dbReference type="PROSITE" id="PS50837">
    <property type="entry name" value="NACHT"/>
    <property type="match status" value="1"/>
</dbReference>